<dbReference type="OrthoDB" id="9797588at2"/>
<keyword evidence="3 4" id="KW-0408">Iron</keyword>
<dbReference type="InterPro" id="IPR009056">
    <property type="entry name" value="Cyt_c-like_dom"/>
</dbReference>
<evidence type="ECO:0000256" key="4">
    <source>
        <dbReference type="PROSITE-ProRule" id="PRU00433"/>
    </source>
</evidence>
<dbReference type="PROSITE" id="PS51007">
    <property type="entry name" value="CYTC"/>
    <property type="match status" value="1"/>
</dbReference>
<name>A0A1H6LAB0_9GAMM</name>
<sequence>MKTTILLAGILLYTNVALAEESGKQLFNTLCLRCHTTNLGKGIIKVAPPVFAVVKHVRSAYPQREDFVQQIVDWVEYPDKDVSLMQGAIKKFGLMPKLPYKPEEVKKVAEFLYDEKATPPTWYKKHYEEKHGKNKVQ</sequence>
<dbReference type="Proteomes" id="UP000198988">
    <property type="component" value="Unassembled WGS sequence"/>
</dbReference>
<dbReference type="GO" id="GO:0046872">
    <property type="term" value="F:metal ion binding"/>
    <property type="evidence" value="ECO:0007669"/>
    <property type="project" value="UniProtKB-KW"/>
</dbReference>
<accession>A0A1H6LAB0</accession>
<feature type="domain" description="Cytochrome c" evidence="6">
    <location>
        <begin position="18"/>
        <end position="116"/>
    </location>
</feature>
<dbReference type="RefSeq" id="WP_090716140.1">
    <property type="nucleotide sequence ID" value="NZ_CDSC02000246.1"/>
</dbReference>
<evidence type="ECO:0000256" key="5">
    <source>
        <dbReference type="SAM" id="SignalP"/>
    </source>
</evidence>
<reference evidence="8" key="1">
    <citation type="submission" date="2016-06" db="EMBL/GenBank/DDBJ databases">
        <authorList>
            <person name="Petersen J."/>
            <person name="Sayavedra L."/>
        </authorList>
    </citation>
    <scope>NUCLEOTIDE SEQUENCE [LARGE SCALE GENOMIC DNA]</scope>
    <source>
        <strain evidence="8">BazSymA</strain>
    </source>
</reference>
<dbReference type="SUPFAM" id="SSF46626">
    <property type="entry name" value="Cytochrome c"/>
    <property type="match status" value="1"/>
</dbReference>
<organism evidence="7 8">
    <name type="scientific">Bathymodiolus azoricus thioautotrophic gill symbiont</name>
    <dbReference type="NCBI Taxonomy" id="235205"/>
    <lineage>
        <taxon>Bacteria</taxon>
        <taxon>Pseudomonadati</taxon>
        <taxon>Pseudomonadota</taxon>
        <taxon>Gammaproteobacteria</taxon>
        <taxon>sulfur-oxidizing symbionts</taxon>
    </lineage>
</organism>
<protein>
    <submittedName>
        <fullName evidence="7">[similarity to] cytochrome C, class I</fullName>
    </submittedName>
</protein>
<keyword evidence="1 4" id="KW-0349">Heme</keyword>
<evidence type="ECO:0000256" key="2">
    <source>
        <dbReference type="ARBA" id="ARBA00022723"/>
    </source>
</evidence>
<evidence type="ECO:0000313" key="8">
    <source>
        <dbReference type="Proteomes" id="UP000198988"/>
    </source>
</evidence>
<dbReference type="Pfam" id="PF00034">
    <property type="entry name" value="Cytochrom_C"/>
    <property type="match status" value="1"/>
</dbReference>
<feature type="signal peptide" evidence="5">
    <location>
        <begin position="1"/>
        <end position="19"/>
    </location>
</feature>
<keyword evidence="5" id="KW-0732">Signal</keyword>
<evidence type="ECO:0000256" key="1">
    <source>
        <dbReference type="ARBA" id="ARBA00022617"/>
    </source>
</evidence>
<gene>
    <name evidence="7" type="ORF">BAZSYMA_ACONTIG140706_0</name>
</gene>
<dbReference type="GO" id="GO:0009055">
    <property type="term" value="F:electron transfer activity"/>
    <property type="evidence" value="ECO:0007669"/>
    <property type="project" value="InterPro"/>
</dbReference>
<feature type="chain" id="PRO_5011530749" evidence="5">
    <location>
        <begin position="20"/>
        <end position="137"/>
    </location>
</feature>
<keyword evidence="2 4" id="KW-0479">Metal-binding</keyword>
<dbReference type="EMBL" id="CDSC02000246">
    <property type="protein sequence ID" value="SEH82937.1"/>
    <property type="molecule type" value="Genomic_DNA"/>
</dbReference>
<evidence type="ECO:0000256" key="3">
    <source>
        <dbReference type="ARBA" id="ARBA00023004"/>
    </source>
</evidence>
<dbReference type="InterPro" id="IPR036909">
    <property type="entry name" value="Cyt_c-like_dom_sf"/>
</dbReference>
<evidence type="ECO:0000259" key="6">
    <source>
        <dbReference type="PROSITE" id="PS51007"/>
    </source>
</evidence>
<proteinExistence type="predicted"/>
<evidence type="ECO:0000313" key="7">
    <source>
        <dbReference type="EMBL" id="SEH82937.1"/>
    </source>
</evidence>
<dbReference type="Gene3D" id="1.10.760.10">
    <property type="entry name" value="Cytochrome c-like domain"/>
    <property type="match status" value="1"/>
</dbReference>
<dbReference type="GO" id="GO:0020037">
    <property type="term" value="F:heme binding"/>
    <property type="evidence" value="ECO:0007669"/>
    <property type="project" value="InterPro"/>
</dbReference>
<dbReference type="AlphaFoldDB" id="A0A1H6LAB0"/>